<dbReference type="InterPro" id="IPR051200">
    <property type="entry name" value="Host-pathogen_enzymatic-act"/>
</dbReference>
<dbReference type="InterPro" id="IPR015943">
    <property type="entry name" value="WD40/YVTN_repeat-like_dom_sf"/>
</dbReference>
<dbReference type="InterPro" id="IPR011048">
    <property type="entry name" value="Haem_d1_sf"/>
</dbReference>
<organism evidence="1 2">
    <name type="scientific">Brevibacillus laterosporus</name>
    <name type="common">Bacillus laterosporus</name>
    <dbReference type="NCBI Taxonomy" id="1465"/>
    <lineage>
        <taxon>Bacteria</taxon>
        <taxon>Bacillati</taxon>
        <taxon>Bacillota</taxon>
        <taxon>Bacilli</taxon>
        <taxon>Bacillales</taxon>
        <taxon>Paenibacillaceae</taxon>
        <taxon>Brevibacillus</taxon>
    </lineage>
</organism>
<name>A0AAP3DDF3_BRELA</name>
<evidence type="ECO:0000313" key="1">
    <source>
        <dbReference type="EMBL" id="MCZ0806344.1"/>
    </source>
</evidence>
<comment type="caution">
    <text evidence="1">The sequence shown here is derived from an EMBL/GenBank/DDBJ whole genome shotgun (WGS) entry which is preliminary data.</text>
</comment>
<proteinExistence type="predicted"/>
<accession>A0AAP3DDF3</accession>
<dbReference type="PANTHER" id="PTHR47197">
    <property type="entry name" value="PROTEIN NIRF"/>
    <property type="match status" value="1"/>
</dbReference>
<dbReference type="PANTHER" id="PTHR47197:SF3">
    <property type="entry name" value="DIHYDRO-HEME D1 DEHYDROGENASE"/>
    <property type="match status" value="1"/>
</dbReference>
<evidence type="ECO:0000313" key="2">
    <source>
        <dbReference type="Proteomes" id="UP001077662"/>
    </source>
</evidence>
<protein>
    <submittedName>
        <fullName evidence="1">YncE family protein</fullName>
    </submittedName>
</protein>
<dbReference type="SUPFAM" id="SSF51004">
    <property type="entry name" value="C-terminal (heme d1) domain of cytochrome cd1-nitrite reductase"/>
    <property type="match status" value="1"/>
</dbReference>
<reference evidence="1" key="1">
    <citation type="submission" date="2022-09" db="EMBL/GenBank/DDBJ databases">
        <title>Genome analysis and characterization of larvicidal activity of Brevibacillus strains.</title>
        <authorList>
            <person name="Patrusheva E.V."/>
            <person name="Izotova A.O."/>
            <person name="Toshchakov S.V."/>
            <person name="Sineoky S.P."/>
        </authorList>
    </citation>
    <scope>NUCLEOTIDE SEQUENCE</scope>
    <source>
        <strain evidence="1">VKPM_B-13247</strain>
    </source>
</reference>
<gene>
    <name evidence="1" type="ORF">O0554_05330</name>
</gene>
<dbReference type="Gene3D" id="2.130.10.10">
    <property type="entry name" value="YVTN repeat-like/Quinoprotein amine dehydrogenase"/>
    <property type="match status" value="2"/>
</dbReference>
<dbReference type="AlphaFoldDB" id="A0AAP3DDF3"/>
<dbReference type="RefSeq" id="WP_258433055.1">
    <property type="nucleotide sequence ID" value="NZ_JANSGW010000006.1"/>
</dbReference>
<dbReference type="Proteomes" id="UP001077662">
    <property type="component" value="Unassembled WGS sequence"/>
</dbReference>
<sequence length="349" mass="38517">MNVTKNQAILSVVSSNGRNIHFFDAKTYEKVGKVTSPIPEPHEVCIDSRRQLLYVSITYRSGIYGHVKENGHEILVIDIPTFTLLDTIDISPEFAPHGLAFDERNDLLYASVESNGGGVIVIHPDTRQVINRISTGAKGSHWFVIHPEGTKGYSANKEAPFISVLDLRKKELMKKISIPFGSEELAISPNGHRVYVPSPSLSSDHKNEQPTLSMIDTETDVIIKTIAFSDIIHPVHVTIDGKVLLGHLRYQEKPSAITKDIVDSVPGYVSILDGETLQVLGTVEIDLFPLNIRSSSDGTIGYVSNFKSGTVSVLDLIHYKKIHTLKLDQQDQSVPSIHPNAHGIAYIEI</sequence>
<dbReference type="EMBL" id="JAPTNE010000006">
    <property type="protein sequence ID" value="MCZ0806344.1"/>
    <property type="molecule type" value="Genomic_DNA"/>
</dbReference>